<feature type="region of interest" description="Disordered" evidence="1">
    <location>
        <begin position="1"/>
        <end position="23"/>
    </location>
</feature>
<dbReference type="EMBL" id="CAADRP010001446">
    <property type="protein sequence ID" value="VFU38935.1"/>
    <property type="molecule type" value="Genomic_DNA"/>
</dbReference>
<sequence length="100" mass="10830">MLTSQSLSGSSAPKNGSSLFGADSKELCNDFKRHSFGLRDLQENKDPRDCAHDSINAKDTDQANRTKHHRQRVGDNDVSDPVNHGTDGNAEASDSCGEDL</sequence>
<dbReference type="AlphaFoldDB" id="A0A6N2LG05"/>
<evidence type="ECO:0000256" key="1">
    <source>
        <dbReference type="SAM" id="MobiDB-lite"/>
    </source>
</evidence>
<evidence type="ECO:0000313" key="2">
    <source>
        <dbReference type="EMBL" id="VFU38935.1"/>
    </source>
</evidence>
<proteinExistence type="predicted"/>
<reference evidence="2" key="1">
    <citation type="submission" date="2019-03" db="EMBL/GenBank/DDBJ databases">
        <authorList>
            <person name="Mank J."/>
            <person name="Almeida P."/>
        </authorList>
    </citation>
    <scope>NUCLEOTIDE SEQUENCE</scope>
    <source>
        <strain evidence="2">78183</strain>
    </source>
</reference>
<feature type="region of interest" description="Disordered" evidence="1">
    <location>
        <begin position="36"/>
        <end position="100"/>
    </location>
</feature>
<organism evidence="2">
    <name type="scientific">Salix viminalis</name>
    <name type="common">Common osier</name>
    <name type="synonym">Basket willow</name>
    <dbReference type="NCBI Taxonomy" id="40686"/>
    <lineage>
        <taxon>Eukaryota</taxon>
        <taxon>Viridiplantae</taxon>
        <taxon>Streptophyta</taxon>
        <taxon>Embryophyta</taxon>
        <taxon>Tracheophyta</taxon>
        <taxon>Spermatophyta</taxon>
        <taxon>Magnoliopsida</taxon>
        <taxon>eudicotyledons</taxon>
        <taxon>Gunneridae</taxon>
        <taxon>Pentapetalae</taxon>
        <taxon>rosids</taxon>
        <taxon>fabids</taxon>
        <taxon>Malpighiales</taxon>
        <taxon>Salicaceae</taxon>
        <taxon>Saliceae</taxon>
        <taxon>Salix</taxon>
    </lineage>
</organism>
<name>A0A6N2LG05_SALVM</name>
<feature type="compositionally biased region" description="Basic and acidic residues" evidence="1">
    <location>
        <begin position="40"/>
        <end position="64"/>
    </location>
</feature>
<protein>
    <submittedName>
        <fullName evidence="2">Uncharacterized protein</fullName>
    </submittedName>
</protein>
<gene>
    <name evidence="2" type="ORF">SVIM_LOCUS213991</name>
</gene>
<feature type="compositionally biased region" description="Polar residues" evidence="1">
    <location>
        <begin position="1"/>
        <end position="18"/>
    </location>
</feature>
<accession>A0A6N2LG05</accession>